<dbReference type="EMBL" id="VSWD01000014">
    <property type="protein sequence ID" value="KAK3083363.1"/>
    <property type="molecule type" value="Genomic_DNA"/>
</dbReference>
<feature type="domain" description="G-protein coupled receptors family 2 profile 2" evidence="6">
    <location>
        <begin position="1061"/>
        <end position="1244"/>
    </location>
</feature>
<evidence type="ECO:0000313" key="8">
    <source>
        <dbReference type="Proteomes" id="UP001186944"/>
    </source>
</evidence>
<dbReference type="PROSITE" id="PS50261">
    <property type="entry name" value="G_PROTEIN_RECEP_F2_4"/>
    <property type="match status" value="1"/>
</dbReference>
<dbReference type="PANTHER" id="PTHR45902">
    <property type="entry name" value="LATROPHILIN RECEPTOR-LIKE PROTEIN A"/>
    <property type="match status" value="1"/>
</dbReference>
<keyword evidence="8" id="KW-1185">Reference proteome</keyword>
<feature type="transmembrane region" description="Helical" evidence="5">
    <location>
        <begin position="1060"/>
        <end position="1084"/>
    </location>
</feature>
<feature type="transmembrane region" description="Helical" evidence="5">
    <location>
        <begin position="1210"/>
        <end position="1238"/>
    </location>
</feature>
<protein>
    <recommendedName>
        <fullName evidence="6">G-protein coupled receptors family 2 profile 2 domain-containing protein</fullName>
    </recommendedName>
</protein>
<evidence type="ECO:0000259" key="6">
    <source>
        <dbReference type="PROSITE" id="PS50261"/>
    </source>
</evidence>
<reference evidence="7" key="1">
    <citation type="submission" date="2019-08" db="EMBL/GenBank/DDBJ databases">
        <title>The improved chromosome-level genome for the pearl oyster Pinctada fucata martensii using PacBio sequencing and Hi-C.</title>
        <authorList>
            <person name="Zheng Z."/>
        </authorList>
    </citation>
    <scope>NUCLEOTIDE SEQUENCE</scope>
    <source>
        <strain evidence="7">ZZ-2019</strain>
        <tissue evidence="7">Adductor muscle</tissue>
    </source>
</reference>
<dbReference type="Pfam" id="PF00002">
    <property type="entry name" value="7tm_2"/>
    <property type="match status" value="1"/>
</dbReference>
<dbReference type="Gene3D" id="1.20.1070.10">
    <property type="entry name" value="Rhodopsin 7-helix transmembrane proteins"/>
    <property type="match status" value="1"/>
</dbReference>
<dbReference type="InterPro" id="IPR053231">
    <property type="entry name" value="GPCR_LN-TM7"/>
</dbReference>
<name>A0AA88XDJ7_PINIB</name>
<keyword evidence="3 5" id="KW-1133">Transmembrane helix</keyword>
<accession>A0AA88XDJ7</accession>
<evidence type="ECO:0000256" key="4">
    <source>
        <dbReference type="ARBA" id="ARBA00023136"/>
    </source>
</evidence>
<proteinExistence type="predicted"/>
<dbReference type="GO" id="GO:0007166">
    <property type="term" value="P:cell surface receptor signaling pathway"/>
    <property type="evidence" value="ECO:0007669"/>
    <property type="project" value="InterPro"/>
</dbReference>
<evidence type="ECO:0000256" key="3">
    <source>
        <dbReference type="ARBA" id="ARBA00022989"/>
    </source>
</evidence>
<sequence>MQSYYLLCGPEYFCLPPNRTHEWNIWPNSSHKHLNVCPECQCDVECIKRGDCCADLYFSFPDLNCVNRTLINGRYEKNKTEQSSALMVTSCPSESDQDLKKKCVSLNDTKSRMRNFPVTRLDVPLTFYNKYCAECHGVFNYTSWTLDIDCSKFADFNFLSTLDEVIDMAYDRKCIFQAFREDDSTGERKQQNCFDIDEKDSLYTKCNQTGEWPTYDINIAYACESYYKGKYRVFKNVFCYMCNPSGHEYEKYTLTTCNDTGQWATYDSGLQRACSYLPTTPSTLPYKNIFCYLCNRGNDSSQMFVDVFGQFKEYPLKGRDLPFEYDMHIADYNFNYFIHTSLQKMEKDNTLKEIIETPFDAEAFKTIDGSVINMTNLLLKRAAMDESKVRVCKSRYSLFPKGYSSSCLCEISCPLRYSKYRCCEDLLIQVPMHCYDTLPNYPKRLRLNKGLSTINGCLQERSLRLLKVGCSFPEAGDIFSEIPITKSNDVHYDNFYCVLCNLNSDKFMKKMQGKTQKFSFTDLYRKLGGRLPDFGILQSFQDPSEIDKYVIKKYSNLMEENDKQIYNKIDNSINVDHYLSSKDKFSIWGKIHMFCPRYVDFSHHLRAGDIIRIAKQMKCRIKIEKETKETLGCYLYSPPGKSRCADRLNWTYSDHDMEWACNSLINVEPYAGLTFTGSLPQNADTSKTKQYRQSTIYKNIFCAFCAPEQKFPEHFIDNCTKPDSSASCLFYPRIYYYYPYKNIHCARCNGISTTSGSPGGGDYPGISFHKRVVGKNWFPILRNLFSISGDDITENDTIQSQCKMNQVFDQYQGVCRNITCYSGKYLNGGECIPLLQRTMNLQYSMTIRTRMHKDKERRDSFSDDTFLFHQEGIKEDINKHLKELLGFRPYVRIESTKDDVNESLKKCSNCMQVTLKIFLNSSVSRLHIERSLIESKLLLENSSKSNTLFLNNTFKNELRGMTMLRKRSTVEQNSQRYFGAKVSKVLLCPQIELEAYEYNISNDDSALVLTRGGFGGVAFDEFALTPDGNMRVCLEYLQKIQYLPIQSVDLTTPVDHQQRYLWIMSLAASVASVLSLILGLAVYLILPSLRTIPGKLIMILMASLLFTLTFLQLSYFAVNAYYGCITVAIVLHFSWLAAFMCTQTANFHMWRTFTSKEVGQPSARFLMKYLMYILGMPSSLVCINIAFGWAKYSDPFYGYGGGKCFIKDKYLLIGLFIIPVALICVLNLLFFSLTALAYQKDPDS</sequence>
<feature type="transmembrane region" description="Helical" evidence="5">
    <location>
        <begin position="1169"/>
        <end position="1190"/>
    </location>
</feature>
<comment type="subcellular location">
    <subcellularLocation>
        <location evidence="1">Membrane</location>
        <topology evidence="1">Multi-pass membrane protein</topology>
    </subcellularLocation>
</comment>
<keyword evidence="4 5" id="KW-0472">Membrane</keyword>
<feature type="transmembrane region" description="Helical" evidence="5">
    <location>
        <begin position="1120"/>
        <end position="1141"/>
    </location>
</feature>
<keyword evidence="2 5" id="KW-0812">Transmembrane</keyword>
<dbReference type="AlphaFoldDB" id="A0AA88XDJ7"/>
<dbReference type="Proteomes" id="UP001186944">
    <property type="component" value="Unassembled WGS sequence"/>
</dbReference>
<feature type="transmembrane region" description="Helical" evidence="5">
    <location>
        <begin position="1096"/>
        <end position="1114"/>
    </location>
</feature>
<organism evidence="7 8">
    <name type="scientific">Pinctada imbricata</name>
    <name type="common">Atlantic pearl-oyster</name>
    <name type="synonym">Pinctada martensii</name>
    <dbReference type="NCBI Taxonomy" id="66713"/>
    <lineage>
        <taxon>Eukaryota</taxon>
        <taxon>Metazoa</taxon>
        <taxon>Spiralia</taxon>
        <taxon>Lophotrochozoa</taxon>
        <taxon>Mollusca</taxon>
        <taxon>Bivalvia</taxon>
        <taxon>Autobranchia</taxon>
        <taxon>Pteriomorphia</taxon>
        <taxon>Pterioida</taxon>
        <taxon>Pterioidea</taxon>
        <taxon>Pteriidae</taxon>
        <taxon>Pinctada</taxon>
    </lineage>
</organism>
<evidence type="ECO:0000256" key="2">
    <source>
        <dbReference type="ARBA" id="ARBA00022692"/>
    </source>
</evidence>
<evidence type="ECO:0000313" key="7">
    <source>
        <dbReference type="EMBL" id="KAK3083363.1"/>
    </source>
</evidence>
<dbReference type="PANTHER" id="PTHR45902:SF1">
    <property type="entry name" value="LATROPHILIN RECEPTOR-LIKE PROTEIN A"/>
    <property type="match status" value="1"/>
</dbReference>
<evidence type="ECO:0000256" key="5">
    <source>
        <dbReference type="SAM" id="Phobius"/>
    </source>
</evidence>
<gene>
    <name evidence="7" type="ORF">FSP39_020793</name>
</gene>
<dbReference type="GO" id="GO:0004930">
    <property type="term" value="F:G protein-coupled receptor activity"/>
    <property type="evidence" value="ECO:0007669"/>
    <property type="project" value="InterPro"/>
</dbReference>
<comment type="caution">
    <text evidence="7">The sequence shown here is derived from an EMBL/GenBank/DDBJ whole genome shotgun (WGS) entry which is preliminary data.</text>
</comment>
<dbReference type="GO" id="GO:0016020">
    <property type="term" value="C:membrane"/>
    <property type="evidence" value="ECO:0007669"/>
    <property type="project" value="UniProtKB-SubCell"/>
</dbReference>
<dbReference type="InterPro" id="IPR017981">
    <property type="entry name" value="GPCR_2-like_7TM"/>
</dbReference>
<dbReference type="InterPro" id="IPR000832">
    <property type="entry name" value="GPCR_2_secretin-like"/>
</dbReference>
<evidence type="ECO:0000256" key="1">
    <source>
        <dbReference type="ARBA" id="ARBA00004141"/>
    </source>
</evidence>